<protein>
    <submittedName>
        <fullName evidence="1">Uncharacterized protein</fullName>
    </submittedName>
</protein>
<keyword evidence="2" id="KW-1185">Reference proteome</keyword>
<dbReference type="Pfam" id="PF22574">
    <property type="entry name" value="SPMIP8"/>
    <property type="match status" value="1"/>
</dbReference>
<evidence type="ECO:0000313" key="1">
    <source>
        <dbReference type="EMBL" id="CAF1554919.1"/>
    </source>
</evidence>
<organism evidence="1 2">
    <name type="scientific">Adineta ricciae</name>
    <name type="common">Rotifer</name>
    <dbReference type="NCBI Taxonomy" id="249248"/>
    <lineage>
        <taxon>Eukaryota</taxon>
        <taxon>Metazoa</taxon>
        <taxon>Spiralia</taxon>
        <taxon>Gnathifera</taxon>
        <taxon>Rotifera</taxon>
        <taxon>Eurotatoria</taxon>
        <taxon>Bdelloidea</taxon>
        <taxon>Adinetida</taxon>
        <taxon>Adinetidae</taxon>
        <taxon>Adineta</taxon>
    </lineage>
</organism>
<dbReference type="Proteomes" id="UP000663828">
    <property type="component" value="Unassembled WGS sequence"/>
</dbReference>
<comment type="caution">
    <text evidence="1">The sequence shown here is derived from an EMBL/GenBank/DDBJ whole genome shotgun (WGS) entry which is preliminary data.</text>
</comment>
<accession>A0A815XA27</accession>
<evidence type="ECO:0000313" key="2">
    <source>
        <dbReference type="Proteomes" id="UP000663828"/>
    </source>
</evidence>
<dbReference type="AlphaFoldDB" id="A0A815XA27"/>
<gene>
    <name evidence="1" type="ORF">XAT740_LOCUS43179</name>
</gene>
<reference evidence="1" key="1">
    <citation type="submission" date="2021-02" db="EMBL/GenBank/DDBJ databases">
        <authorList>
            <person name="Nowell W R."/>
        </authorList>
    </citation>
    <scope>NUCLEOTIDE SEQUENCE</scope>
</reference>
<proteinExistence type="predicted"/>
<name>A0A815XA27_ADIRI</name>
<dbReference type="PANTHER" id="PTHR35348:SF1">
    <property type="entry name" value="TESTIS, PROSTATE AND PLACENTA-EXPRESSED PROTEIN"/>
    <property type="match status" value="1"/>
</dbReference>
<dbReference type="InterPro" id="IPR034584">
    <property type="entry name" value="SPMIP8"/>
</dbReference>
<dbReference type="EMBL" id="CAJNOR010005279">
    <property type="protein sequence ID" value="CAF1554919.1"/>
    <property type="molecule type" value="Genomic_DNA"/>
</dbReference>
<dbReference type="PANTHER" id="PTHR35348">
    <property type="entry name" value="TESTIS, PROSTATE AND PLACENTA-EXPRESSED PROTEIN"/>
    <property type="match status" value="1"/>
</dbReference>
<sequence>MFLFDVENDLNRLSTLSKPSIQYVSDILSKLKKLHSKQIELEEKFNQIENEIDKSSYQIFRKYLWNFCSDVYDWRSLARSLVRLEQLIQQLENYQIREMLEKDFKILFREFTSLIKDLITMQIKSETRQIDQSIENLKMYMKSFKGSVHTVQERVYRCQTDVNVLERIIQAVDNIDFDFKAFDQQDQVNINLLKLQDNLKEKSTKNDLIQFKMYIDQQVKRLIEFNKQNANELEQIKRMKTASCQAHQIQTFLSTALPSNVKPHRMSSYQSSQPYRTFELEEIRRYQRQALIRSPYGTIPLYRRQAWAAANLFPNHALHFLHYMQNSLRMQIHQLLGYNPSDIYCSNRKKHDDKRVKKEIFHQTQEISIVGTNNQLYRCRVDSCETMIVKNAKQMKTKVKMIKDEKPENMKINFDEFDPLRKTSPNEHLFQYLDWQSHFNEQDLANELCRELFDHWQTVVCEDQPCQCRSEEEHQSDGIQSIASSDHHQCICKECACSCEKYLENEESIDEDTLPINDSTEEIVLDQPNDEIIENVSIAKPIEEITQSDCFINRDDEWIRQFDPFSTLGVFLKNRRINNQSIVKLSTTFFLEIMNDLVFIPSNTLPKVNIDPLRRDWNDFQHLSTQGRYITPKAFAEFRAPRYKLASVKKQLYNPQVPTIRHIERDEVLCRLPDEHCRHTTSFTEEQFQTFDPTRSGSFVEFSGLNWNNTGKALMGSNDAAPLQSASTPAFGQRLRPDKSQTDSCSIQNQIYRSPSFSCSSYSSSLKKPVKYSYRNYGLGVYDETPKSTMWPRYHMNTRNTFDSINRLPLPSQMQGIFRSATMYNGISNAPWK</sequence>